<evidence type="ECO:0000256" key="10">
    <source>
        <dbReference type="ARBA" id="ARBA00023012"/>
    </source>
</evidence>
<feature type="coiled-coil region" evidence="12">
    <location>
        <begin position="363"/>
        <end position="393"/>
    </location>
</feature>
<dbReference type="Gene3D" id="1.10.287.130">
    <property type="match status" value="1"/>
</dbReference>
<keyword evidence="8 15" id="KW-0418">Kinase</keyword>
<dbReference type="SUPFAM" id="SSF55785">
    <property type="entry name" value="PYP-like sensor domain (PAS domain)"/>
    <property type="match status" value="1"/>
</dbReference>
<feature type="transmembrane region" description="Helical" evidence="13">
    <location>
        <begin position="67"/>
        <end position="90"/>
    </location>
</feature>
<evidence type="ECO:0000313" key="15">
    <source>
        <dbReference type="EMBL" id="RDY28759.1"/>
    </source>
</evidence>
<dbReference type="GO" id="GO:0000155">
    <property type="term" value="F:phosphorelay sensor kinase activity"/>
    <property type="evidence" value="ECO:0007669"/>
    <property type="project" value="InterPro"/>
</dbReference>
<organism evidence="15 16">
    <name type="scientific">Romboutsia weinsteinii</name>
    <dbReference type="NCBI Taxonomy" id="2020949"/>
    <lineage>
        <taxon>Bacteria</taxon>
        <taxon>Bacillati</taxon>
        <taxon>Bacillota</taxon>
        <taxon>Clostridia</taxon>
        <taxon>Peptostreptococcales</taxon>
        <taxon>Peptostreptococcaceae</taxon>
        <taxon>Romboutsia</taxon>
    </lineage>
</organism>
<dbReference type="InterPro" id="IPR036097">
    <property type="entry name" value="HisK_dim/P_sf"/>
</dbReference>
<keyword evidence="16" id="KW-1185">Reference proteome</keyword>
<dbReference type="AlphaFoldDB" id="A0A371J7N0"/>
<feature type="transmembrane region" description="Helical" evidence="13">
    <location>
        <begin position="35"/>
        <end position="55"/>
    </location>
</feature>
<dbReference type="GO" id="GO:0009927">
    <property type="term" value="F:histidine phosphotransfer kinase activity"/>
    <property type="evidence" value="ECO:0007669"/>
    <property type="project" value="TreeGrafter"/>
</dbReference>
<evidence type="ECO:0000313" key="16">
    <source>
        <dbReference type="Proteomes" id="UP000215694"/>
    </source>
</evidence>
<keyword evidence="13" id="KW-1133">Transmembrane helix</keyword>
<dbReference type="Gene3D" id="3.30.565.10">
    <property type="entry name" value="Histidine kinase-like ATPase, C-terminal domain"/>
    <property type="match status" value="1"/>
</dbReference>
<keyword evidence="7" id="KW-0547">Nucleotide-binding</keyword>
<comment type="catalytic activity">
    <reaction evidence="1">
        <text>ATP + protein L-histidine = ADP + protein N-phospho-L-histidine.</text>
        <dbReference type="EC" id="2.7.13.3"/>
    </reaction>
</comment>
<evidence type="ECO:0000256" key="13">
    <source>
        <dbReference type="SAM" id="Phobius"/>
    </source>
</evidence>
<dbReference type="InterPro" id="IPR035965">
    <property type="entry name" value="PAS-like_dom_sf"/>
</dbReference>
<evidence type="ECO:0000256" key="2">
    <source>
        <dbReference type="ARBA" id="ARBA00004236"/>
    </source>
</evidence>
<keyword evidence="11 13" id="KW-0472">Membrane</keyword>
<comment type="subcellular location">
    <subcellularLocation>
        <location evidence="2">Cell membrane</location>
    </subcellularLocation>
</comment>
<dbReference type="Pfam" id="PF13188">
    <property type="entry name" value="PAS_8"/>
    <property type="match status" value="1"/>
</dbReference>
<comment type="caution">
    <text evidence="15">The sequence shown here is derived from an EMBL/GenBank/DDBJ whole genome shotgun (WGS) entry which is preliminary data.</text>
</comment>
<dbReference type="GO" id="GO:0005886">
    <property type="term" value="C:plasma membrane"/>
    <property type="evidence" value="ECO:0007669"/>
    <property type="project" value="UniProtKB-SubCell"/>
</dbReference>
<dbReference type="Gene3D" id="3.30.450.20">
    <property type="entry name" value="PAS domain"/>
    <property type="match status" value="1"/>
</dbReference>
<evidence type="ECO:0000256" key="11">
    <source>
        <dbReference type="ARBA" id="ARBA00023136"/>
    </source>
</evidence>
<dbReference type="SUPFAM" id="SSF47384">
    <property type="entry name" value="Homodimeric domain of signal transducing histidine kinase"/>
    <property type="match status" value="1"/>
</dbReference>
<dbReference type="PROSITE" id="PS50109">
    <property type="entry name" value="HIS_KIN"/>
    <property type="match status" value="1"/>
</dbReference>
<evidence type="ECO:0000256" key="4">
    <source>
        <dbReference type="ARBA" id="ARBA00022475"/>
    </source>
</evidence>
<keyword evidence="13" id="KW-0812">Transmembrane</keyword>
<keyword evidence="4" id="KW-1003">Cell membrane</keyword>
<keyword evidence="9" id="KW-0067">ATP-binding</keyword>
<dbReference type="InterPro" id="IPR036890">
    <property type="entry name" value="HATPase_C_sf"/>
</dbReference>
<evidence type="ECO:0000256" key="8">
    <source>
        <dbReference type="ARBA" id="ARBA00022777"/>
    </source>
</evidence>
<evidence type="ECO:0000256" key="1">
    <source>
        <dbReference type="ARBA" id="ARBA00000085"/>
    </source>
</evidence>
<dbReference type="FunFam" id="3.30.565.10:FF:000023">
    <property type="entry name" value="PAS domain-containing sensor histidine kinase"/>
    <property type="match status" value="1"/>
</dbReference>
<sequence>MNLYGYIESTKNLNMIIITSIPVISIILYRLSKNVSLLIISILYLLELCIFVPILKNSPEQAQILSNISYSLYIYIINISISVIIIKLFIVKEIKILTIDLDKNKNKLKVNKKYLVKSISQISKECELQNKYKNEILYLNDKIGKSIGEVNMPIFVLNFNKEYIYSNKSFLRMVNEDGNLLKNFDVIRYIKENFINGIDAVNLIKSSSSLERNSITLKSHDDTVYRFICIADTIEDKGVIFCILNDITESTIIKNKLKESEERYRNLMDILTDGVIIHKRHTVSYINDKARELFNIDKDTGEELLMDDINLHMSKGYRSSFLENINTIALGTCEKTTTKLKTKYGKKLEFITTQLEMNNEKMMLSLVIDVTDLENAVDQLEESEKTYKLLLQTLPEGIMIIEKNTKNHIYRNKAMIKILKDIGVETLNDFVREYISKKEYGTFKKFSVESNKELNISIAIIYMREEGNYLVVVRTLQNEKQAKKMAEKLSEVKAKYRFNTEFLTNVTKDLKKPINTICTVNNMLEINKDKYNSSNIDNYTRLVRQNCYRLIRLLNNIEEIDKVDSGLHKMDIKKYNLISMVESILNLARNYTNEKNIEIQFNSSLKEIFLNIDKEKIESIILNLLSNSIKFTDPGGKIEVSINDINKNIVLTVKDTGVGIPENKIGMIFENFEQIDRTLSRGAEGTGIGLSVVKKLVQAHDAKINVKSEVGVGSEFEVIFKSEESRREIDDYKNVEYAFADKEKMDIEFSDIYFNLSY</sequence>
<dbReference type="SUPFAM" id="SSF55874">
    <property type="entry name" value="ATPase domain of HSP90 chaperone/DNA topoisomerase II/histidine kinase"/>
    <property type="match status" value="1"/>
</dbReference>
<dbReference type="EMBL" id="NOJY02000005">
    <property type="protein sequence ID" value="RDY28759.1"/>
    <property type="molecule type" value="Genomic_DNA"/>
</dbReference>
<dbReference type="InterPro" id="IPR005467">
    <property type="entry name" value="His_kinase_dom"/>
</dbReference>
<proteinExistence type="predicted"/>
<dbReference type="Pfam" id="PF02518">
    <property type="entry name" value="HATPase_c"/>
    <property type="match status" value="1"/>
</dbReference>
<dbReference type="EC" id="2.7.13.3" evidence="3"/>
<dbReference type="InterPro" id="IPR004358">
    <property type="entry name" value="Sig_transdc_His_kin-like_C"/>
</dbReference>
<reference evidence="15 16" key="1">
    <citation type="journal article" date="2017" name="Genome Announc.">
        <title>Draft Genome Sequence of Romboutsia weinsteinii sp. nov. Strain CCRI-19649(T) Isolated from Surface Water.</title>
        <authorList>
            <person name="Maheux A.F."/>
            <person name="Boudreau D.K."/>
            <person name="Berube E."/>
            <person name="Boissinot M."/>
            <person name="Cantin P."/>
            <person name="Raymond F."/>
            <person name="Corbeil J."/>
            <person name="Omar R.F."/>
            <person name="Bergeron M.G."/>
        </authorList>
    </citation>
    <scope>NUCLEOTIDE SEQUENCE [LARGE SCALE GENOMIC DNA]</scope>
    <source>
        <strain evidence="15 16">CCRI-19649</strain>
    </source>
</reference>
<keyword evidence="12" id="KW-0175">Coiled coil</keyword>
<dbReference type="InterPro" id="IPR003594">
    <property type="entry name" value="HATPase_dom"/>
</dbReference>
<feature type="domain" description="Histidine kinase" evidence="14">
    <location>
        <begin position="505"/>
        <end position="724"/>
    </location>
</feature>
<keyword evidence="10" id="KW-0902">Two-component regulatory system</keyword>
<name>A0A371J7N0_9FIRM</name>
<evidence type="ECO:0000256" key="5">
    <source>
        <dbReference type="ARBA" id="ARBA00022553"/>
    </source>
</evidence>
<evidence type="ECO:0000256" key="12">
    <source>
        <dbReference type="SAM" id="Coils"/>
    </source>
</evidence>
<evidence type="ECO:0000259" key="14">
    <source>
        <dbReference type="PROSITE" id="PS50109"/>
    </source>
</evidence>
<feature type="transmembrane region" description="Helical" evidence="13">
    <location>
        <begin position="12"/>
        <end position="29"/>
    </location>
</feature>
<dbReference type="PANTHER" id="PTHR43047">
    <property type="entry name" value="TWO-COMPONENT HISTIDINE PROTEIN KINASE"/>
    <property type="match status" value="1"/>
</dbReference>
<evidence type="ECO:0000256" key="6">
    <source>
        <dbReference type="ARBA" id="ARBA00022679"/>
    </source>
</evidence>
<dbReference type="SMART" id="SM00387">
    <property type="entry name" value="HATPase_c"/>
    <property type="match status" value="1"/>
</dbReference>
<evidence type="ECO:0000256" key="3">
    <source>
        <dbReference type="ARBA" id="ARBA00012438"/>
    </source>
</evidence>
<accession>A0A371J7N0</accession>
<gene>
    <name evidence="15" type="ORF">CHL78_004275</name>
</gene>
<evidence type="ECO:0000256" key="9">
    <source>
        <dbReference type="ARBA" id="ARBA00022840"/>
    </source>
</evidence>
<evidence type="ECO:0000256" key="7">
    <source>
        <dbReference type="ARBA" id="ARBA00022741"/>
    </source>
</evidence>
<keyword evidence="5" id="KW-0597">Phosphoprotein</keyword>
<dbReference type="PANTHER" id="PTHR43047:SF72">
    <property type="entry name" value="OSMOSENSING HISTIDINE PROTEIN KINASE SLN1"/>
    <property type="match status" value="1"/>
</dbReference>
<dbReference type="PRINTS" id="PR00344">
    <property type="entry name" value="BCTRLSENSOR"/>
</dbReference>
<keyword evidence="6" id="KW-0808">Transferase</keyword>
<protein>
    <recommendedName>
        <fullName evidence="3">histidine kinase</fullName>
        <ecNumber evidence="3">2.7.13.3</ecNumber>
    </recommendedName>
</protein>
<dbReference type="InterPro" id="IPR000014">
    <property type="entry name" value="PAS"/>
</dbReference>
<dbReference type="GO" id="GO:0005524">
    <property type="term" value="F:ATP binding"/>
    <property type="evidence" value="ECO:0007669"/>
    <property type="project" value="UniProtKB-KW"/>
</dbReference>
<dbReference type="Proteomes" id="UP000215694">
    <property type="component" value="Unassembled WGS sequence"/>
</dbReference>